<dbReference type="EMBL" id="LJIJ01000633">
    <property type="protein sequence ID" value="ODM95698.1"/>
    <property type="molecule type" value="Genomic_DNA"/>
</dbReference>
<evidence type="ECO:0000313" key="2">
    <source>
        <dbReference type="EMBL" id="ODM95698.1"/>
    </source>
</evidence>
<sequence length="207" mass="23449">VKLDHHLLGKPGEELEESGSRSGLLGDVKSTDDELSSSEPCYFPVLNESTVATTLQSEEPTSAALECIIKEQLQTKLSATLTNFFQPLLTNFRQEILRAQENLATPLVDKTQEEQNWERYFERLKESYVNVTKELEGYLRHLSDVCRQIEDHLTRSAINSIKGSGESVAGIEKELNSLTELRSNFERNMDPEIKRRLENTLAVVGHE</sequence>
<dbReference type="AlphaFoldDB" id="A0A1D2MS16"/>
<accession>A0A1D2MS16</accession>
<evidence type="ECO:0000313" key="3">
    <source>
        <dbReference type="Proteomes" id="UP000094527"/>
    </source>
</evidence>
<feature type="non-terminal residue" evidence="2">
    <location>
        <position position="207"/>
    </location>
</feature>
<comment type="caution">
    <text evidence="2">The sequence shown here is derived from an EMBL/GenBank/DDBJ whole genome shotgun (WGS) entry which is preliminary data.</text>
</comment>
<organism evidence="2 3">
    <name type="scientific">Orchesella cincta</name>
    <name type="common">Springtail</name>
    <name type="synonym">Podura cincta</name>
    <dbReference type="NCBI Taxonomy" id="48709"/>
    <lineage>
        <taxon>Eukaryota</taxon>
        <taxon>Metazoa</taxon>
        <taxon>Ecdysozoa</taxon>
        <taxon>Arthropoda</taxon>
        <taxon>Hexapoda</taxon>
        <taxon>Collembola</taxon>
        <taxon>Entomobryomorpha</taxon>
        <taxon>Entomobryoidea</taxon>
        <taxon>Orchesellidae</taxon>
        <taxon>Orchesellinae</taxon>
        <taxon>Orchesella</taxon>
    </lineage>
</organism>
<proteinExistence type="predicted"/>
<evidence type="ECO:0000256" key="1">
    <source>
        <dbReference type="SAM" id="MobiDB-lite"/>
    </source>
</evidence>
<gene>
    <name evidence="2" type="ORF">Ocin01_10986</name>
</gene>
<reference evidence="2 3" key="1">
    <citation type="journal article" date="2016" name="Genome Biol. Evol.">
        <title>Gene Family Evolution Reflects Adaptation to Soil Environmental Stressors in the Genome of the Collembolan Orchesella cincta.</title>
        <authorList>
            <person name="Faddeeva-Vakhrusheva A."/>
            <person name="Derks M.F."/>
            <person name="Anvar S.Y."/>
            <person name="Agamennone V."/>
            <person name="Suring W."/>
            <person name="Smit S."/>
            <person name="van Straalen N.M."/>
            <person name="Roelofs D."/>
        </authorList>
    </citation>
    <scope>NUCLEOTIDE SEQUENCE [LARGE SCALE GENOMIC DNA]</scope>
    <source>
        <tissue evidence="2">Mixed pool</tissue>
    </source>
</reference>
<feature type="compositionally biased region" description="Basic and acidic residues" evidence="1">
    <location>
        <begin position="1"/>
        <end position="13"/>
    </location>
</feature>
<feature type="region of interest" description="Disordered" evidence="1">
    <location>
        <begin position="1"/>
        <end position="39"/>
    </location>
</feature>
<name>A0A1D2MS16_ORCCI</name>
<protein>
    <submittedName>
        <fullName evidence="2">Uncharacterized protein</fullName>
    </submittedName>
</protein>
<feature type="non-terminal residue" evidence="2">
    <location>
        <position position="1"/>
    </location>
</feature>
<keyword evidence="3" id="KW-1185">Reference proteome</keyword>
<dbReference type="Proteomes" id="UP000094527">
    <property type="component" value="Unassembled WGS sequence"/>
</dbReference>